<dbReference type="PANTHER" id="PTHR30329:SF21">
    <property type="entry name" value="LIPOPROTEIN YIAD-RELATED"/>
    <property type="match status" value="1"/>
</dbReference>
<evidence type="ECO:0000259" key="7">
    <source>
        <dbReference type="PROSITE" id="PS51123"/>
    </source>
</evidence>
<dbReference type="Proteomes" id="UP000188929">
    <property type="component" value="Unassembled WGS sequence"/>
</dbReference>
<evidence type="ECO:0000256" key="3">
    <source>
        <dbReference type="ARBA" id="ARBA00023237"/>
    </source>
</evidence>
<organism evidence="8 9">
    <name type="scientific">Pseudofrankia asymbiotica</name>
    <dbReference type="NCBI Taxonomy" id="1834516"/>
    <lineage>
        <taxon>Bacteria</taxon>
        <taxon>Bacillati</taxon>
        <taxon>Actinomycetota</taxon>
        <taxon>Actinomycetes</taxon>
        <taxon>Frankiales</taxon>
        <taxon>Frankiaceae</taxon>
        <taxon>Pseudofrankia</taxon>
    </lineage>
</organism>
<evidence type="ECO:0000313" key="9">
    <source>
        <dbReference type="Proteomes" id="UP000188929"/>
    </source>
</evidence>
<feature type="domain" description="OmpA-like" evidence="7">
    <location>
        <begin position="146"/>
        <end position="268"/>
    </location>
</feature>
<keyword evidence="2 4" id="KW-0472">Membrane</keyword>
<dbReference type="PRINTS" id="PR01021">
    <property type="entry name" value="OMPADOMAIN"/>
</dbReference>
<keyword evidence="3" id="KW-0998">Cell outer membrane</keyword>
<sequence>MKREIATSLLAALAAAGLLLTAGCGGSSGSPGDKATPSASTSAAPVQATAATPSEEPSADASLPPGAQQGLFDLNDDGTLDPTCGTEDFGAGLVLRIPCGDFSGYAHTPEDGTTLVPNSLYRLPGPDVDLTGISGGNLQAIDETGREVFILIFNSDALFETGSDVIGSTDTMDATIRLINAHYAGGEIKVRGHTDATGSASVNQPLSERRAAVVQRYLTDHGVQAASVTSVGFGSTRPLVEERNPDGSVNAAGQRFNRRVEIVVRLPKK</sequence>
<dbReference type="PROSITE" id="PS01068">
    <property type="entry name" value="OMPA_1"/>
    <property type="match status" value="1"/>
</dbReference>
<keyword evidence="8" id="KW-0966">Cell projection</keyword>
<dbReference type="InterPro" id="IPR036737">
    <property type="entry name" value="OmpA-like_sf"/>
</dbReference>
<evidence type="ECO:0000256" key="1">
    <source>
        <dbReference type="ARBA" id="ARBA00004442"/>
    </source>
</evidence>
<feature type="compositionally biased region" description="Low complexity" evidence="5">
    <location>
        <begin position="35"/>
        <end position="54"/>
    </location>
</feature>
<evidence type="ECO:0000256" key="5">
    <source>
        <dbReference type="SAM" id="MobiDB-lite"/>
    </source>
</evidence>
<dbReference type="InterPro" id="IPR006665">
    <property type="entry name" value="OmpA-like"/>
</dbReference>
<protein>
    <submittedName>
        <fullName evidence="8">Flagellar motor protein MotB</fullName>
    </submittedName>
</protein>
<feature type="region of interest" description="Disordered" evidence="5">
    <location>
        <begin position="26"/>
        <end position="79"/>
    </location>
</feature>
<dbReference type="OrthoDB" id="9782229at2"/>
<name>A0A1V2IHN3_9ACTN</name>
<dbReference type="InterPro" id="IPR006690">
    <property type="entry name" value="OMPA-like_CS"/>
</dbReference>
<dbReference type="CDD" id="cd07185">
    <property type="entry name" value="OmpA_C-like"/>
    <property type="match status" value="1"/>
</dbReference>
<keyword evidence="8" id="KW-0282">Flagellum</keyword>
<dbReference type="GO" id="GO:0009279">
    <property type="term" value="C:cell outer membrane"/>
    <property type="evidence" value="ECO:0007669"/>
    <property type="project" value="UniProtKB-SubCell"/>
</dbReference>
<dbReference type="EMBL" id="MOMC01000014">
    <property type="protein sequence ID" value="ONH31986.1"/>
    <property type="molecule type" value="Genomic_DNA"/>
</dbReference>
<proteinExistence type="predicted"/>
<dbReference type="RefSeq" id="WP_076814880.1">
    <property type="nucleotide sequence ID" value="NZ_MOMC01000014.1"/>
</dbReference>
<comment type="caution">
    <text evidence="8">The sequence shown here is derived from an EMBL/GenBank/DDBJ whole genome shotgun (WGS) entry which is preliminary data.</text>
</comment>
<dbReference type="Pfam" id="PF00691">
    <property type="entry name" value="OmpA"/>
    <property type="match status" value="1"/>
</dbReference>
<dbReference type="AlphaFoldDB" id="A0A1V2IHN3"/>
<evidence type="ECO:0000313" key="8">
    <source>
        <dbReference type="EMBL" id="ONH31986.1"/>
    </source>
</evidence>
<feature type="signal peptide" evidence="6">
    <location>
        <begin position="1"/>
        <end position="22"/>
    </location>
</feature>
<evidence type="ECO:0000256" key="6">
    <source>
        <dbReference type="SAM" id="SignalP"/>
    </source>
</evidence>
<dbReference type="STRING" id="1834516.BL253_07665"/>
<dbReference type="PROSITE" id="PS51257">
    <property type="entry name" value="PROKAR_LIPOPROTEIN"/>
    <property type="match status" value="1"/>
</dbReference>
<dbReference type="InterPro" id="IPR006664">
    <property type="entry name" value="OMP_bac"/>
</dbReference>
<reference evidence="9" key="1">
    <citation type="submission" date="2016-10" db="EMBL/GenBank/DDBJ databases">
        <title>Frankia sp. NRRL B-16386 Genome sequencing.</title>
        <authorList>
            <person name="Ghodhbane-Gtari F."/>
            <person name="Swanson E."/>
            <person name="Gueddou A."/>
            <person name="Hezbri K."/>
            <person name="Ktari K."/>
            <person name="Nouioui I."/>
            <person name="Morris K."/>
            <person name="Simpson S."/>
            <person name="Abebe-Akele F."/>
            <person name="Thomas K."/>
            <person name="Gtari M."/>
            <person name="Tisa L.S."/>
        </authorList>
    </citation>
    <scope>NUCLEOTIDE SEQUENCE [LARGE SCALE GENOMIC DNA]</scope>
    <source>
        <strain evidence="9">NRRL B-16386</strain>
    </source>
</reference>
<evidence type="ECO:0000256" key="4">
    <source>
        <dbReference type="PROSITE-ProRule" id="PRU00473"/>
    </source>
</evidence>
<accession>A0A1V2IHN3</accession>
<feature type="chain" id="PRO_5039190390" evidence="6">
    <location>
        <begin position="23"/>
        <end position="269"/>
    </location>
</feature>
<keyword evidence="8" id="KW-0969">Cilium</keyword>
<dbReference type="PANTHER" id="PTHR30329">
    <property type="entry name" value="STATOR ELEMENT OF FLAGELLAR MOTOR COMPLEX"/>
    <property type="match status" value="1"/>
</dbReference>
<gene>
    <name evidence="8" type="ORF">BL253_07665</name>
</gene>
<dbReference type="InterPro" id="IPR050330">
    <property type="entry name" value="Bact_OuterMem_StrucFunc"/>
</dbReference>
<dbReference type="Gene3D" id="3.30.1330.60">
    <property type="entry name" value="OmpA-like domain"/>
    <property type="match status" value="1"/>
</dbReference>
<keyword evidence="6" id="KW-0732">Signal</keyword>
<evidence type="ECO:0000256" key="2">
    <source>
        <dbReference type="ARBA" id="ARBA00023136"/>
    </source>
</evidence>
<dbReference type="PROSITE" id="PS51123">
    <property type="entry name" value="OMPA_2"/>
    <property type="match status" value="1"/>
</dbReference>
<comment type="subcellular location">
    <subcellularLocation>
        <location evidence="1">Cell outer membrane</location>
    </subcellularLocation>
</comment>
<keyword evidence="9" id="KW-1185">Reference proteome</keyword>
<dbReference type="SUPFAM" id="SSF103088">
    <property type="entry name" value="OmpA-like"/>
    <property type="match status" value="1"/>
</dbReference>